<dbReference type="Gene3D" id="2.70.150.10">
    <property type="entry name" value="Calcium-transporting ATPase, cytoplasmic transduction domain A"/>
    <property type="match status" value="1"/>
</dbReference>
<feature type="transmembrane region" description="Helical" evidence="13">
    <location>
        <begin position="276"/>
        <end position="301"/>
    </location>
</feature>
<evidence type="ECO:0000256" key="5">
    <source>
        <dbReference type="ARBA" id="ARBA00022568"/>
    </source>
</evidence>
<feature type="transmembrane region" description="Helical" evidence="13">
    <location>
        <begin position="83"/>
        <end position="102"/>
    </location>
</feature>
<proteinExistence type="inferred from homology"/>
<dbReference type="InterPro" id="IPR006068">
    <property type="entry name" value="ATPase_P-typ_cation-transptr_C"/>
</dbReference>
<dbReference type="NCBIfam" id="TIGR01494">
    <property type="entry name" value="ATPase_P-type"/>
    <property type="match status" value="3"/>
</dbReference>
<dbReference type="Pfam" id="PF00122">
    <property type="entry name" value="E1-E2_ATPase"/>
    <property type="match status" value="1"/>
</dbReference>
<dbReference type="SUPFAM" id="SSF81660">
    <property type="entry name" value="Metal cation-transporting ATPase, ATP-binding domain N"/>
    <property type="match status" value="1"/>
</dbReference>
<evidence type="ECO:0000256" key="4">
    <source>
        <dbReference type="ARBA" id="ARBA00022475"/>
    </source>
</evidence>
<accession>A0ABY1CG79</accession>
<evidence type="ECO:0000256" key="13">
    <source>
        <dbReference type="SAM" id="Phobius"/>
    </source>
</evidence>
<keyword evidence="4" id="KW-1003">Cell membrane</keyword>
<feature type="domain" description="Cation-transporting P-type ATPase N-terminal" evidence="14">
    <location>
        <begin position="3"/>
        <end position="77"/>
    </location>
</feature>
<evidence type="ECO:0000256" key="7">
    <source>
        <dbReference type="ARBA" id="ARBA00022741"/>
    </source>
</evidence>
<dbReference type="Pfam" id="PF13246">
    <property type="entry name" value="Cation_ATPase"/>
    <property type="match status" value="1"/>
</dbReference>
<dbReference type="PANTHER" id="PTHR43294:SF21">
    <property type="entry name" value="CATION TRANSPORTING ATPASE"/>
    <property type="match status" value="1"/>
</dbReference>
<dbReference type="InterPro" id="IPR018303">
    <property type="entry name" value="ATPase_P-typ_P_site"/>
</dbReference>
<dbReference type="EMBL" id="LT630003">
    <property type="protein sequence ID" value="SEU00209.1"/>
    <property type="molecule type" value="Genomic_DNA"/>
</dbReference>
<evidence type="ECO:0000256" key="1">
    <source>
        <dbReference type="ARBA" id="ARBA00004651"/>
    </source>
</evidence>
<keyword evidence="5" id="KW-0813">Transport</keyword>
<name>A0ABY1CG79_9FIRM</name>
<keyword evidence="9" id="KW-0067">ATP-binding</keyword>
<protein>
    <recommendedName>
        <fullName evidence="3">P-type Ca(2+) transporter</fullName>
        <ecNumber evidence="3">7.2.2.10</ecNumber>
    </recommendedName>
</protein>
<evidence type="ECO:0000256" key="8">
    <source>
        <dbReference type="ARBA" id="ARBA00022837"/>
    </source>
</evidence>
<organism evidence="15 16">
    <name type="scientific">Lacrimispora sphenoides JCM 1415</name>
    <dbReference type="NCBI Taxonomy" id="1297793"/>
    <lineage>
        <taxon>Bacteria</taxon>
        <taxon>Bacillati</taxon>
        <taxon>Bacillota</taxon>
        <taxon>Clostridia</taxon>
        <taxon>Lachnospirales</taxon>
        <taxon>Lachnospiraceae</taxon>
        <taxon>Lacrimispora</taxon>
    </lineage>
</organism>
<dbReference type="SUPFAM" id="SSF56784">
    <property type="entry name" value="HAD-like"/>
    <property type="match status" value="1"/>
</dbReference>
<dbReference type="InterPro" id="IPR023214">
    <property type="entry name" value="HAD_sf"/>
</dbReference>
<comment type="subcellular location">
    <subcellularLocation>
        <location evidence="1">Cell membrane</location>
        <topology evidence="1">Multi-pass membrane protein</topology>
    </subcellularLocation>
</comment>
<dbReference type="Gene3D" id="3.40.50.1000">
    <property type="entry name" value="HAD superfamily/HAD-like"/>
    <property type="match status" value="1"/>
</dbReference>
<dbReference type="InterPro" id="IPR059000">
    <property type="entry name" value="ATPase_P-type_domA"/>
</dbReference>
<dbReference type="InterPro" id="IPR050510">
    <property type="entry name" value="Cation_transp_ATPase_P-type"/>
</dbReference>
<evidence type="ECO:0000256" key="3">
    <source>
        <dbReference type="ARBA" id="ARBA00012790"/>
    </source>
</evidence>
<keyword evidence="16" id="KW-1185">Reference proteome</keyword>
<feature type="transmembrane region" description="Helical" evidence="13">
    <location>
        <begin position="834"/>
        <end position="852"/>
    </location>
</feature>
<dbReference type="SUPFAM" id="SSF81665">
    <property type="entry name" value="Calcium ATPase, transmembrane domain M"/>
    <property type="match status" value="1"/>
</dbReference>
<dbReference type="PRINTS" id="PR00119">
    <property type="entry name" value="CATATPASE"/>
</dbReference>
<sequence>MNDYFSKDIRESVRELKTDLLQGLSGQEAQKRLEENGHNRLQGAAERTLFQLFAEQFKDFLVIILIVAAIISMVVGIVQGEGIFDSLVIIAIVIVNAIIGVNQETKANNALKALKEMSSPQAKVIRNGDIVRMPSDELVTGDVVILDAGDYIPADVRLVESFNLKIDEAALTGESVPVEKNCESILSDDAPLGDRVNSAFMGTVITYGRGKGIVSATGMETQMGNIAAMLNESKEETTPLQKKLDSLGKVLGIVCIAVCAIIFVLGLLKGDELMEIFMVSVSLAVAAIPEGLTVVVTVILAMGMQQMVKSHAIIKRLSAVETLGSTTVICSDKTGTLTQNKMTVVKVFDHEKAYDVTGTGYSREGSVTVEEGGRLSSNITELIKGAVLCNDAVYDIEKSQIIGDPTEGAMLVLGEKIGLSKDRLNEEYRRVQEIPFDSDRKLMSTFHEKDGELTIYTKGAPDEILKRCTHIYKDGAVSEITEADRRKILEANFSFAKGALRVLGVASKAVETLDDFDSQENSLTYLGLMCMIDPPREEVKPAVDECRKAGIRVKMITGDHKITASAIAGDLGIMSPGEEALEGAEIQLLSDEELREKVKTVNVFARVSPEHKVRLVAACKANGEIVAMTGDGVNDAPSLKRADIGVAMGITGTDVSKEAADMILTDDNFVSIVHAVEEGRTIYNNIRKVVGYLLSCNIGEILLIFLAMLFNLPMPLMPIHLLSINLITDAFPAFALGMEEREPGIMDQKPRDPNESIIDKKMRVAVAMQSLFLGIGALTAFYIGHISYRDVEGGETIARTMCFVALILGELFRAYSNRSEKRSIFGIRLLSNSFLNKCVIASFAFLVVVVYVPFLNTIFSTAPLTLTQLSEAIGFAVVPTLGGELAKLITKRMK</sequence>
<dbReference type="InterPro" id="IPR044492">
    <property type="entry name" value="P_typ_ATPase_HD_dom"/>
</dbReference>
<keyword evidence="7" id="KW-0547">Nucleotide-binding</keyword>
<evidence type="ECO:0000256" key="6">
    <source>
        <dbReference type="ARBA" id="ARBA00022692"/>
    </source>
</evidence>
<dbReference type="EC" id="7.2.2.10" evidence="3"/>
<dbReference type="RefSeq" id="WP_100043213.1">
    <property type="nucleotide sequence ID" value="NZ_LT630003.1"/>
</dbReference>
<keyword evidence="5" id="KW-0406">Ion transport</keyword>
<dbReference type="Pfam" id="PF00690">
    <property type="entry name" value="Cation_ATPase_N"/>
    <property type="match status" value="1"/>
</dbReference>
<dbReference type="InterPro" id="IPR001757">
    <property type="entry name" value="P_typ_ATPase"/>
</dbReference>
<evidence type="ECO:0000256" key="2">
    <source>
        <dbReference type="ARBA" id="ARBA00005675"/>
    </source>
</evidence>
<evidence type="ECO:0000313" key="15">
    <source>
        <dbReference type="EMBL" id="SEU00209.1"/>
    </source>
</evidence>
<dbReference type="Gene3D" id="1.20.1110.10">
    <property type="entry name" value="Calcium-transporting ATPase, transmembrane domain"/>
    <property type="match status" value="1"/>
</dbReference>
<keyword evidence="12 13" id="KW-0472">Membrane</keyword>
<dbReference type="InterPro" id="IPR036412">
    <property type="entry name" value="HAD-like_sf"/>
</dbReference>
<dbReference type="PANTHER" id="PTHR43294">
    <property type="entry name" value="SODIUM/POTASSIUM-TRANSPORTING ATPASE SUBUNIT ALPHA"/>
    <property type="match status" value="1"/>
</dbReference>
<dbReference type="NCBIfam" id="TIGR01517">
    <property type="entry name" value="ATPase-IIB_Ca"/>
    <property type="match status" value="1"/>
</dbReference>
<dbReference type="InterPro" id="IPR008250">
    <property type="entry name" value="ATPase_P-typ_transduc_dom_A_sf"/>
</dbReference>
<reference evidence="15 16" key="1">
    <citation type="submission" date="2016-10" db="EMBL/GenBank/DDBJ databases">
        <authorList>
            <person name="Varghese N."/>
            <person name="Submissions S."/>
        </authorList>
    </citation>
    <scope>NUCLEOTIDE SEQUENCE [LARGE SCALE GENOMIC DNA]</scope>
    <source>
        <strain evidence="15 16">ATCC 19403</strain>
    </source>
</reference>
<evidence type="ECO:0000256" key="11">
    <source>
        <dbReference type="ARBA" id="ARBA00022989"/>
    </source>
</evidence>
<dbReference type="Pfam" id="PF00689">
    <property type="entry name" value="Cation_ATPase_C"/>
    <property type="match status" value="1"/>
</dbReference>
<feature type="transmembrane region" description="Helical" evidence="13">
    <location>
        <begin position="872"/>
        <end position="890"/>
    </location>
</feature>
<keyword evidence="11 13" id="KW-1133">Transmembrane helix</keyword>
<dbReference type="SMART" id="SM00831">
    <property type="entry name" value="Cation_ATPase_N"/>
    <property type="match status" value="1"/>
</dbReference>
<evidence type="ECO:0000313" key="16">
    <source>
        <dbReference type="Proteomes" id="UP000198970"/>
    </source>
</evidence>
<dbReference type="PROSITE" id="PS00154">
    <property type="entry name" value="ATPASE_E1_E2"/>
    <property type="match status" value="1"/>
</dbReference>
<feature type="transmembrane region" description="Helical" evidence="13">
    <location>
        <begin position="250"/>
        <end position="270"/>
    </location>
</feature>
<dbReference type="Gene3D" id="3.40.1110.10">
    <property type="entry name" value="Calcium-transporting ATPase, cytoplasmic domain N"/>
    <property type="match status" value="1"/>
</dbReference>
<dbReference type="InterPro" id="IPR023298">
    <property type="entry name" value="ATPase_P-typ_TM_dom_sf"/>
</dbReference>
<feature type="transmembrane region" description="Helical" evidence="13">
    <location>
        <begin position="764"/>
        <end position="784"/>
    </location>
</feature>
<dbReference type="CDD" id="cd02089">
    <property type="entry name" value="P-type_ATPase_Ca_prok"/>
    <property type="match status" value="1"/>
</dbReference>
<dbReference type="SFLD" id="SFLDS00003">
    <property type="entry name" value="Haloacid_Dehalogenase"/>
    <property type="match status" value="1"/>
</dbReference>
<keyword evidence="8" id="KW-0106">Calcium</keyword>
<comment type="similarity">
    <text evidence="2">Belongs to the cation transport ATPase (P-type) (TC 3.A.3) family. Type IIA subfamily.</text>
</comment>
<dbReference type="InterPro" id="IPR004014">
    <property type="entry name" value="ATPase_P-typ_cation-transptr_N"/>
</dbReference>
<evidence type="ECO:0000256" key="12">
    <source>
        <dbReference type="ARBA" id="ARBA00023136"/>
    </source>
</evidence>
<dbReference type="PRINTS" id="PR00120">
    <property type="entry name" value="HATPASE"/>
</dbReference>
<evidence type="ECO:0000256" key="10">
    <source>
        <dbReference type="ARBA" id="ARBA00022967"/>
    </source>
</evidence>
<keyword evidence="5" id="KW-0109">Calcium transport</keyword>
<dbReference type="SFLD" id="SFLDG00002">
    <property type="entry name" value="C1.7:_P-type_atpase_like"/>
    <property type="match status" value="1"/>
</dbReference>
<dbReference type="Proteomes" id="UP000198970">
    <property type="component" value="Chromosome I"/>
</dbReference>
<dbReference type="InterPro" id="IPR006408">
    <property type="entry name" value="P-type_ATPase_IIB"/>
</dbReference>
<dbReference type="InterPro" id="IPR023299">
    <property type="entry name" value="ATPase_P-typ_cyto_dom_N"/>
</dbReference>
<keyword evidence="10" id="KW-1278">Translocase</keyword>
<evidence type="ECO:0000256" key="9">
    <source>
        <dbReference type="ARBA" id="ARBA00022840"/>
    </source>
</evidence>
<feature type="transmembrane region" description="Helical" evidence="13">
    <location>
        <begin position="60"/>
        <end position="77"/>
    </location>
</feature>
<dbReference type="SUPFAM" id="SSF81653">
    <property type="entry name" value="Calcium ATPase, transduction domain A"/>
    <property type="match status" value="1"/>
</dbReference>
<feature type="transmembrane region" description="Helical" evidence="13">
    <location>
        <begin position="716"/>
        <end position="736"/>
    </location>
</feature>
<gene>
    <name evidence="15" type="ORF">SAMN02745906_3828</name>
</gene>
<dbReference type="SFLD" id="SFLDF00027">
    <property type="entry name" value="p-type_atpase"/>
    <property type="match status" value="1"/>
</dbReference>
<feature type="transmembrane region" description="Helical" evidence="13">
    <location>
        <begin position="796"/>
        <end position="813"/>
    </location>
</feature>
<evidence type="ECO:0000259" key="14">
    <source>
        <dbReference type="SMART" id="SM00831"/>
    </source>
</evidence>
<keyword evidence="6 13" id="KW-0812">Transmembrane</keyword>
<feature type="transmembrane region" description="Helical" evidence="13">
    <location>
        <begin position="689"/>
        <end position="710"/>
    </location>
</feature>